<keyword evidence="5" id="KW-0653">Protein transport</keyword>
<evidence type="ECO:0000256" key="4">
    <source>
        <dbReference type="ARBA" id="ARBA00023136"/>
    </source>
</evidence>
<evidence type="ECO:0000313" key="7">
    <source>
        <dbReference type="Proteomes" id="UP001199631"/>
    </source>
</evidence>
<dbReference type="EMBL" id="JAIFZM010000004">
    <property type="protein sequence ID" value="MCG3418898.1"/>
    <property type="molecule type" value="Genomic_DNA"/>
</dbReference>
<evidence type="ECO:0000256" key="5">
    <source>
        <dbReference type="HAMAP-Rule" id="MF_00902"/>
    </source>
</evidence>
<evidence type="ECO:0000256" key="1">
    <source>
        <dbReference type="ARBA" id="ARBA00004141"/>
    </source>
</evidence>
<feature type="transmembrane region" description="Helical" evidence="5">
    <location>
        <begin position="195"/>
        <end position="212"/>
    </location>
</feature>
<sequence>MSDNSTDLHEKEMNVTGHLTELRNRIIVTAVFFVAFFALGFIYVKDIYHFFTADLSFQLNIISPGETIWLYFTMASLVAIAGTIPVLTYQIWAFIKPGLTDLERKASMAYIPAVFLLFIAGLVFGYYLFVELILPFLLGLSEGMFNEMFTTEKYFKFMLRVTLPFAILFEIPIIAMFLTTIGVLTPEFMRKSRKYAYLILIIIGTIVTPPDFLLQLVVAVPLILLYEISIRLSAFVYRKKLKRHQEFMDQEEL</sequence>
<dbReference type="Pfam" id="PF00902">
    <property type="entry name" value="TatC"/>
    <property type="match status" value="1"/>
</dbReference>
<dbReference type="NCBIfam" id="TIGR00945">
    <property type="entry name" value="tatC"/>
    <property type="match status" value="1"/>
</dbReference>
<dbReference type="RefSeq" id="WP_238019027.1">
    <property type="nucleotide sequence ID" value="NZ_JAIFZM010000004.1"/>
</dbReference>
<feature type="transmembrane region" description="Helical" evidence="5">
    <location>
        <begin position="113"/>
        <end position="137"/>
    </location>
</feature>
<dbReference type="GO" id="GO:0033281">
    <property type="term" value="C:TAT protein transport complex"/>
    <property type="evidence" value="ECO:0007669"/>
    <property type="project" value="UniProtKB-UniRule"/>
</dbReference>
<dbReference type="PANTHER" id="PTHR30371:SF4">
    <property type="entry name" value="SEC-INDEPENDENT PROTEIN TRANSLOCASE PROTEIN TATCD"/>
    <property type="match status" value="1"/>
</dbReference>
<keyword evidence="3 5" id="KW-1133">Transmembrane helix</keyword>
<dbReference type="InterPro" id="IPR019820">
    <property type="entry name" value="Sec-indep_translocase_CS"/>
</dbReference>
<name>A0AAW5B2J5_9BACI</name>
<feature type="transmembrane region" description="Helical" evidence="5">
    <location>
        <begin position="218"/>
        <end position="237"/>
    </location>
</feature>
<keyword evidence="5" id="KW-0811">Translocation</keyword>
<feature type="transmembrane region" description="Helical" evidence="5">
    <location>
        <begin position="26"/>
        <end position="48"/>
    </location>
</feature>
<gene>
    <name evidence="5 6" type="primary">tatC</name>
    <name evidence="6" type="ORF">K3T81_07040</name>
</gene>
<comment type="caution">
    <text evidence="6">The sequence shown here is derived from an EMBL/GenBank/DDBJ whole genome shotgun (WGS) entry which is preliminary data.</text>
</comment>
<keyword evidence="5" id="KW-1003">Cell membrane</keyword>
<evidence type="ECO:0000256" key="3">
    <source>
        <dbReference type="ARBA" id="ARBA00022989"/>
    </source>
</evidence>
<proteinExistence type="inferred from homology"/>
<comment type="similarity">
    <text evidence="5">Belongs to the TatC family.</text>
</comment>
<comment type="subcellular location">
    <subcellularLocation>
        <location evidence="5">Cell membrane</location>
        <topology evidence="5">Multi-pass membrane protein</topology>
    </subcellularLocation>
    <subcellularLocation>
        <location evidence="1">Membrane</location>
        <topology evidence="1">Multi-pass membrane protein</topology>
    </subcellularLocation>
</comment>
<dbReference type="HAMAP" id="MF_00902">
    <property type="entry name" value="TatC"/>
    <property type="match status" value="1"/>
</dbReference>
<keyword evidence="5" id="KW-0813">Transport</keyword>
<dbReference type="GO" id="GO:0065002">
    <property type="term" value="P:intracellular protein transmembrane transport"/>
    <property type="evidence" value="ECO:0007669"/>
    <property type="project" value="TreeGrafter"/>
</dbReference>
<evidence type="ECO:0000313" key="6">
    <source>
        <dbReference type="EMBL" id="MCG3418898.1"/>
    </source>
</evidence>
<dbReference type="PROSITE" id="PS01218">
    <property type="entry name" value="TATC"/>
    <property type="match status" value="1"/>
</dbReference>
<keyword evidence="4 5" id="KW-0472">Membrane</keyword>
<dbReference type="PANTHER" id="PTHR30371">
    <property type="entry name" value="SEC-INDEPENDENT PROTEIN TRANSLOCASE PROTEIN TATC"/>
    <property type="match status" value="1"/>
</dbReference>
<keyword evidence="7" id="KW-1185">Reference proteome</keyword>
<dbReference type="GO" id="GO:0043953">
    <property type="term" value="P:protein transport by the Tat complex"/>
    <property type="evidence" value="ECO:0007669"/>
    <property type="project" value="UniProtKB-UniRule"/>
</dbReference>
<comment type="function">
    <text evidence="5">Part of the twin-arginine translocation (Tat) system that transports large folded proteins containing a characteristic twin-arginine motif in their signal peptide across membranes.</text>
</comment>
<protein>
    <recommendedName>
        <fullName evidence="5">Sec-independent protein translocase protein TatC</fullName>
    </recommendedName>
</protein>
<feature type="transmembrane region" description="Helical" evidence="5">
    <location>
        <begin position="68"/>
        <end position="92"/>
    </location>
</feature>
<dbReference type="GO" id="GO:0009977">
    <property type="term" value="F:proton motive force dependent protein transmembrane transporter activity"/>
    <property type="evidence" value="ECO:0007669"/>
    <property type="project" value="TreeGrafter"/>
</dbReference>
<keyword evidence="2 5" id="KW-0812">Transmembrane</keyword>
<dbReference type="PRINTS" id="PR01840">
    <property type="entry name" value="TATCFAMILY"/>
</dbReference>
<dbReference type="Proteomes" id="UP001199631">
    <property type="component" value="Unassembled WGS sequence"/>
</dbReference>
<organism evidence="6 7">
    <name type="scientific">Oceanobacillus jordanicus</name>
    <dbReference type="NCBI Taxonomy" id="2867266"/>
    <lineage>
        <taxon>Bacteria</taxon>
        <taxon>Bacillati</taxon>
        <taxon>Bacillota</taxon>
        <taxon>Bacilli</taxon>
        <taxon>Bacillales</taxon>
        <taxon>Bacillaceae</taxon>
        <taxon>Oceanobacillus</taxon>
    </lineage>
</organism>
<reference evidence="6 7" key="1">
    <citation type="journal article" date="2022" name="Evol. Bioinform. Online">
        <title>Draft Genome Sequence of Oceanobacillus jordanicus Strain GSFE11, a Halotolerant Plant Growth-Promoting Bacterial Endophyte Isolated From the Jordan Valley.</title>
        <authorList>
            <person name="Alhindi T."/>
            <person name="Albdaiwi R."/>
        </authorList>
    </citation>
    <scope>NUCLEOTIDE SEQUENCE [LARGE SCALE GENOMIC DNA]</scope>
    <source>
        <strain evidence="6 7">GSFE11</strain>
    </source>
</reference>
<dbReference type="InterPro" id="IPR002033">
    <property type="entry name" value="TatC"/>
</dbReference>
<comment type="subunit">
    <text evidence="5">Forms a complex with TatA.</text>
</comment>
<dbReference type="AlphaFoldDB" id="A0AAW5B2J5"/>
<feature type="transmembrane region" description="Helical" evidence="5">
    <location>
        <begin position="157"/>
        <end position="183"/>
    </location>
</feature>
<evidence type="ECO:0000256" key="2">
    <source>
        <dbReference type="ARBA" id="ARBA00022692"/>
    </source>
</evidence>
<accession>A0AAW5B2J5</accession>